<evidence type="ECO:0000256" key="1">
    <source>
        <dbReference type="SAM" id="Phobius"/>
    </source>
</evidence>
<dbReference type="OrthoDB" id="1098521at2"/>
<keyword evidence="3" id="KW-1185">Reference proteome</keyword>
<accession>A0A2U8QRP2</accession>
<dbReference type="KEGG" id="fse:DI487_02385"/>
<dbReference type="RefSeq" id="WP_109568239.1">
    <property type="nucleotide sequence ID" value="NZ_CP029463.1"/>
</dbReference>
<sequence>MESKQVKQLLEKYFEGQTSIAEEKQLKAYFSSEDVAPDLVSYQPMFANFRMQREEQFTKALPLQPRKHNHIVKWIGIAASFVVLFGVLQFYFSESPKEDLGTFNSPEEAFVATQKALDMVSNSVNQGVESVAVLKEYEKTKKTIFKE</sequence>
<reference evidence="2 3" key="1">
    <citation type="submission" date="2018-05" db="EMBL/GenBank/DDBJ databases">
        <title>Flavobacterium sp. MEBiC07310.</title>
        <authorList>
            <person name="Baek K."/>
        </authorList>
    </citation>
    <scope>NUCLEOTIDE SEQUENCE [LARGE SCALE GENOMIC DNA]</scope>
    <source>
        <strain evidence="2 3">MEBiC07310</strain>
    </source>
</reference>
<evidence type="ECO:0000313" key="3">
    <source>
        <dbReference type="Proteomes" id="UP000245429"/>
    </source>
</evidence>
<dbReference type="EMBL" id="CP029463">
    <property type="protein sequence ID" value="AWM12830.1"/>
    <property type="molecule type" value="Genomic_DNA"/>
</dbReference>
<keyword evidence="1" id="KW-0472">Membrane</keyword>
<dbReference type="AlphaFoldDB" id="A0A2U8QRP2"/>
<dbReference type="Proteomes" id="UP000245429">
    <property type="component" value="Chromosome"/>
</dbReference>
<evidence type="ECO:0000313" key="2">
    <source>
        <dbReference type="EMBL" id="AWM12830.1"/>
    </source>
</evidence>
<protein>
    <submittedName>
        <fullName evidence="2">Uncharacterized protein</fullName>
    </submittedName>
</protein>
<name>A0A2U8QRP2_9FLAO</name>
<keyword evidence="1" id="KW-0812">Transmembrane</keyword>
<organism evidence="2 3">
    <name type="scientific">Flavobacterium sediminis</name>
    <dbReference type="NCBI Taxonomy" id="2201181"/>
    <lineage>
        <taxon>Bacteria</taxon>
        <taxon>Pseudomonadati</taxon>
        <taxon>Bacteroidota</taxon>
        <taxon>Flavobacteriia</taxon>
        <taxon>Flavobacteriales</taxon>
        <taxon>Flavobacteriaceae</taxon>
        <taxon>Flavobacterium</taxon>
    </lineage>
</organism>
<feature type="transmembrane region" description="Helical" evidence="1">
    <location>
        <begin position="71"/>
        <end position="92"/>
    </location>
</feature>
<proteinExistence type="predicted"/>
<gene>
    <name evidence="2" type="ORF">DI487_02385</name>
</gene>
<keyword evidence="1" id="KW-1133">Transmembrane helix</keyword>